<dbReference type="FunFam" id="3.40.33.10:FF:000002">
    <property type="entry name" value="Golgi-associated plant pathogenesis-related protein 1"/>
    <property type="match status" value="2"/>
</dbReference>
<proteinExistence type="predicted"/>
<dbReference type="GeneID" id="136798515"/>
<keyword evidence="4" id="KW-1185">Reference proteome</keyword>
<dbReference type="OrthoDB" id="337038at2759"/>
<protein>
    <recommendedName>
        <fullName evidence="2">SCP domain-containing protein</fullName>
    </recommendedName>
</protein>
<dbReference type="AlphaFoldDB" id="A0A7M5U2V5"/>
<dbReference type="RefSeq" id="XP_066911242.1">
    <property type="nucleotide sequence ID" value="XM_067055141.1"/>
</dbReference>
<feature type="region of interest" description="Disordered" evidence="1">
    <location>
        <begin position="328"/>
        <end position="347"/>
    </location>
</feature>
<dbReference type="CDD" id="cd05382">
    <property type="entry name" value="CAP_GAPR1-like"/>
    <property type="match status" value="2"/>
</dbReference>
<evidence type="ECO:0000313" key="4">
    <source>
        <dbReference type="Proteomes" id="UP000594262"/>
    </source>
</evidence>
<dbReference type="InterPro" id="IPR014044">
    <property type="entry name" value="CAP_dom"/>
</dbReference>
<dbReference type="Proteomes" id="UP000594262">
    <property type="component" value="Unplaced"/>
</dbReference>
<dbReference type="SUPFAM" id="SSF55797">
    <property type="entry name" value="PR-1-like"/>
    <property type="match status" value="2"/>
</dbReference>
<dbReference type="InterPro" id="IPR035940">
    <property type="entry name" value="CAP_sf"/>
</dbReference>
<dbReference type="SMART" id="SM00198">
    <property type="entry name" value="SCP"/>
    <property type="match status" value="2"/>
</dbReference>
<feature type="domain" description="SCP" evidence="2">
    <location>
        <begin position="9"/>
        <end position="140"/>
    </location>
</feature>
<sequence length="347" mass="38571">MDAKQTMADFKNDILKTHNTYRKTHRSNPLKWSNKLQANAQRWADKLAKKGYLQHENQSEEGENIACMKGAELTGERAATMWYDEVKYYDYSKPTFSSKTGHFTQLVWNGSTELGVGRATASNGMQFVVARYNPPGNILGKFPDNVFSSNGKPPPTTSSNNSNNNRTTRNKPEKRQQQPSSDKQTDKDFKNAVLRTHNQLRKHHGSGPLRWNSSLASQALSAAQEAAETNTLRSVDNNKVGQNMAAISGAELTGEKVSNMWYDEEKKYNYREAKFSSSTGSFTQLVWKGTTDLGVGRAFGPNGQTYVVALYQPAGNVRGLYSENVLQSRGTRPGSKKEDQGCGCAIM</sequence>
<organism evidence="3 4">
    <name type="scientific">Clytia hemisphaerica</name>
    <dbReference type="NCBI Taxonomy" id="252671"/>
    <lineage>
        <taxon>Eukaryota</taxon>
        <taxon>Metazoa</taxon>
        <taxon>Cnidaria</taxon>
        <taxon>Hydrozoa</taxon>
        <taxon>Hydroidolina</taxon>
        <taxon>Leptothecata</taxon>
        <taxon>Obeliida</taxon>
        <taxon>Clytiidae</taxon>
        <taxon>Clytia</taxon>
    </lineage>
</organism>
<dbReference type="Gene3D" id="3.40.33.10">
    <property type="entry name" value="CAP"/>
    <property type="match status" value="2"/>
</dbReference>
<feature type="domain" description="SCP" evidence="2">
    <location>
        <begin position="188"/>
        <end position="319"/>
    </location>
</feature>
<dbReference type="PRINTS" id="PR00837">
    <property type="entry name" value="V5TPXLIKE"/>
</dbReference>
<evidence type="ECO:0000256" key="1">
    <source>
        <dbReference type="SAM" id="MobiDB-lite"/>
    </source>
</evidence>
<name>A0A7M5U2V5_9CNID</name>
<feature type="compositionally biased region" description="Low complexity" evidence="1">
    <location>
        <begin position="157"/>
        <end position="167"/>
    </location>
</feature>
<evidence type="ECO:0000259" key="2">
    <source>
        <dbReference type="SMART" id="SM00198"/>
    </source>
</evidence>
<dbReference type="PROSITE" id="PS01009">
    <property type="entry name" value="CRISP_1"/>
    <property type="match status" value="1"/>
</dbReference>
<dbReference type="PANTHER" id="PTHR10334">
    <property type="entry name" value="CYSTEINE-RICH SECRETORY PROTEIN-RELATED"/>
    <property type="match status" value="1"/>
</dbReference>
<evidence type="ECO:0000313" key="3">
    <source>
        <dbReference type="EnsemblMetazoa" id="CLYHEMP005465.4"/>
    </source>
</evidence>
<dbReference type="InterPro" id="IPR001283">
    <property type="entry name" value="CRISP-related"/>
</dbReference>
<accession>A0A7M5U2V5</accession>
<dbReference type="Pfam" id="PF00188">
    <property type="entry name" value="CAP"/>
    <property type="match status" value="2"/>
</dbReference>
<feature type="region of interest" description="Disordered" evidence="1">
    <location>
        <begin position="143"/>
        <end position="188"/>
    </location>
</feature>
<reference evidence="3" key="1">
    <citation type="submission" date="2021-01" db="UniProtKB">
        <authorList>
            <consortium name="EnsemblMetazoa"/>
        </authorList>
    </citation>
    <scope>IDENTIFICATION</scope>
</reference>
<dbReference type="EnsemblMetazoa" id="CLYHEMT005465.4">
    <property type="protein sequence ID" value="CLYHEMP005465.4"/>
    <property type="gene ID" value="CLYHEMG005465"/>
</dbReference>
<dbReference type="InterPro" id="IPR018244">
    <property type="entry name" value="Allrgn_V5/Tpx1_CS"/>
</dbReference>
<dbReference type="GO" id="GO:0005576">
    <property type="term" value="C:extracellular region"/>
    <property type="evidence" value="ECO:0007669"/>
    <property type="project" value="InterPro"/>
</dbReference>
<dbReference type="InterPro" id="IPR034113">
    <property type="entry name" value="SCP_GAPR1-like"/>
</dbReference>